<feature type="domain" description="Aminoacyl-transfer RNA synthetases class-II family profile" evidence="10">
    <location>
        <begin position="453"/>
        <end position="693"/>
    </location>
</feature>
<keyword evidence="4" id="KW-0067">ATP-binding</keyword>
<feature type="compositionally biased region" description="Basic and acidic residues" evidence="9">
    <location>
        <begin position="387"/>
        <end position="407"/>
    </location>
</feature>
<protein>
    <recommendedName>
        <fullName evidence="1">proline--tRNA ligase</fullName>
        <ecNumber evidence="1">6.1.1.15</ecNumber>
    </recommendedName>
    <alternativeName>
        <fullName evidence="7">Prolyl-tRNA synthetase</fullName>
    </alternativeName>
</protein>
<evidence type="ECO:0000256" key="8">
    <source>
        <dbReference type="ARBA" id="ARBA00047671"/>
    </source>
</evidence>
<dbReference type="InterPro" id="IPR016061">
    <property type="entry name" value="Pro-tRNA_ligase_II_C"/>
</dbReference>
<dbReference type="PANTHER" id="PTHR43382">
    <property type="entry name" value="PROLYL-TRNA SYNTHETASE"/>
    <property type="match status" value="1"/>
</dbReference>
<dbReference type="InterPro" id="IPR004154">
    <property type="entry name" value="Anticodon-bd"/>
</dbReference>
<dbReference type="Pfam" id="PF00587">
    <property type="entry name" value="tRNA-synt_2b"/>
    <property type="match status" value="1"/>
</dbReference>
<keyword evidence="3" id="KW-0547">Nucleotide-binding</keyword>
<dbReference type="InterPro" id="IPR004499">
    <property type="entry name" value="Pro-tRNA-ligase_IIa_arc-type"/>
</dbReference>
<dbReference type="PROSITE" id="PS50862">
    <property type="entry name" value="AA_TRNA_LIGASE_II"/>
    <property type="match status" value="1"/>
</dbReference>
<dbReference type="InterPro" id="IPR036282">
    <property type="entry name" value="Glutathione-S-Trfase_C_sf"/>
</dbReference>
<dbReference type="SUPFAM" id="SSF55826">
    <property type="entry name" value="YbaK/ProRS associated domain"/>
    <property type="match status" value="1"/>
</dbReference>
<dbReference type="Gene3D" id="3.90.960.10">
    <property type="entry name" value="YbaK/aminoacyl-tRNA synthetase-associated domain"/>
    <property type="match status" value="1"/>
</dbReference>
<feature type="region of interest" description="Disordered" evidence="9">
    <location>
        <begin position="385"/>
        <end position="407"/>
    </location>
</feature>
<evidence type="ECO:0000259" key="10">
    <source>
        <dbReference type="PROSITE" id="PS50862"/>
    </source>
</evidence>
<dbReference type="Pfam" id="PF09180">
    <property type="entry name" value="ProRS-C_1"/>
    <property type="match status" value="1"/>
</dbReference>
<dbReference type="Pfam" id="PF03129">
    <property type="entry name" value="HGTP_anticodon"/>
    <property type="match status" value="1"/>
</dbReference>
<dbReference type="Gene3D" id="3.30.110.30">
    <property type="entry name" value="C-terminal domain of ProRS"/>
    <property type="match status" value="1"/>
</dbReference>
<dbReference type="PRINTS" id="PR01046">
    <property type="entry name" value="TRNASYNTHPRO"/>
</dbReference>
<evidence type="ECO:0000256" key="6">
    <source>
        <dbReference type="ARBA" id="ARBA00023146"/>
    </source>
</evidence>
<evidence type="ECO:0000256" key="4">
    <source>
        <dbReference type="ARBA" id="ARBA00022840"/>
    </source>
</evidence>
<dbReference type="CDD" id="cd00862">
    <property type="entry name" value="ProRS_anticodon_zinc"/>
    <property type="match status" value="1"/>
</dbReference>
<comment type="caution">
    <text evidence="11">The sequence shown here is derived from an EMBL/GenBank/DDBJ whole genome shotgun (WGS) entry which is preliminary data.</text>
</comment>
<dbReference type="InterPro" id="IPR036621">
    <property type="entry name" value="Anticodon-bd_dom_sf"/>
</dbReference>
<dbReference type="EC" id="6.1.1.15" evidence="1"/>
<dbReference type="InterPro" id="IPR045864">
    <property type="entry name" value="aa-tRNA-synth_II/BPL/LPL"/>
</dbReference>
<dbReference type="CDD" id="cd00778">
    <property type="entry name" value="ProRS_core_arch_euk"/>
    <property type="match status" value="1"/>
</dbReference>
<dbReference type="NCBIfam" id="TIGR00408">
    <property type="entry name" value="proS_fam_I"/>
    <property type="match status" value="1"/>
</dbReference>
<keyword evidence="2" id="KW-0436">Ligase</keyword>
<dbReference type="SUPFAM" id="SSF55681">
    <property type="entry name" value="Class II aaRS and biotin synthetases"/>
    <property type="match status" value="1"/>
</dbReference>
<keyword evidence="12" id="KW-1185">Reference proteome</keyword>
<evidence type="ECO:0000256" key="5">
    <source>
        <dbReference type="ARBA" id="ARBA00022917"/>
    </source>
</evidence>
<name>A0ABQ6N977_9STRA</name>
<dbReference type="Gene3D" id="3.30.930.10">
    <property type="entry name" value="Bira Bifunctional Protein, Domain 2"/>
    <property type="match status" value="1"/>
</dbReference>
<dbReference type="InterPro" id="IPR002316">
    <property type="entry name" value="Pro-tRNA-ligase_IIa"/>
</dbReference>
<accession>A0ABQ6N977</accession>
<keyword evidence="5" id="KW-0648">Protein biosynthesis</keyword>
<dbReference type="SUPFAM" id="SSF52954">
    <property type="entry name" value="Class II aaRS ABD-related"/>
    <property type="match status" value="1"/>
</dbReference>
<keyword evidence="6" id="KW-0030">Aminoacyl-tRNA synthetase</keyword>
<evidence type="ECO:0000256" key="9">
    <source>
        <dbReference type="SAM" id="MobiDB-lite"/>
    </source>
</evidence>
<dbReference type="SUPFAM" id="SSF64586">
    <property type="entry name" value="C-terminal domain of ProRS"/>
    <property type="match status" value="1"/>
</dbReference>
<dbReference type="EMBL" id="BRYB01006192">
    <property type="protein sequence ID" value="GMI51542.1"/>
    <property type="molecule type" value="Genomic_DNA"/>
</dbReference>
<dbReference type="PANTHER" id="PTHR43382:SF2">
    <property type="entry name" value="BIFUNCTIONAL GLUTAMATE_PROLINE--TRNA LIGASE"/>
    <property type="match status" value="1"/>
</dbReference>
<evidence type="ECO:0000256" key="2">
    <source>
        <dbReference type="ARBA" id="ARBA00022598"/>
    </source>
</evidence>
<dbReference type="SMART" id="SM00946">
    <property type="entry name" value="ProRS-C_1"/>
    <property type="match status" value="1"/>
</dbReference>
<dbReference type="Pfam" id="PF04073">
    <property type="entry name" value="tRNA_edit"/>
    <property type="match status" value="1"/>
</dbReference>
<dbReference type="InterPro" id="IPR017449">
    <property type="entry name" value="Pro-tRNA_synth_II"/>
</dbReference>
<dbReference type="InterPro" id="IPR006195">
    <property type="entry name" value="aa-tRNA-synth_II"/>
</dbReference>
<sequence>MTLSIVSPNASCSAILSSFASLLNLPVSVAEGAVPTPQLLAAVSSLSGKTDTVSIAGWSPVLSHLCSLTSTPALLPSNAAEAAAADGFVSSFSNSLSPLLPLDTLPAYHASVVSELLGSLQSHLGARTYLADARGSYADVFAVLSLHQVSLKGADLAKAGENVRRFYNTVAPLLKVPVIEEKEKEEKPAKGAAKGGAPAAAGGSAAPLAEDSPLRSSNAILASLAAQKMPHSVLSHAAAFTSDELNAAAPGLSHTKNLFLKDKKHGYFMVTALHDSDTNAKIMTKAMGLTGANPRMGSEDDLLKLLGAKKGMLGPMCVSCDAESKVRFVLDSRLLDCATVYSHPSDNTLSVGMSPEHVKQFVEATGHEVAVVDFPLKGEAAAAPAKGAEKGKGGKAAKEAPKKKQTKDGETLLKLQYKKMSEFHDWYSDVITLSEMISYYDISGCYILRPWSYKIWDSIQNWFNGKLEPMGVENAYFPLFVSKSRLEKEKDHVEGFAPEVAWVTKSGDGDLVEHIAIRPTSETIMYPAFKDWIRSHRDLPLKLNQWSNVVRWEFKNPTPFLRSREFLWQEGHTAHESYEDADKMVMEALELYRGVYEDLLAIPVVRGYKTEKERFAGGYMTTTCEAYIPASGRAIQGATSHNLGQNFGKMFDINFQDKDGKTAIPWQTSWGITTRTIGVMVMVHGDDTGLVLPPKVAPLQVVIVDVVSKKMGKDVIQPYCREVEANLKAAGIRVKYDDRLIYTSGWKYNHWEQKGVPIRVEVGPRDVESKQCRVCVRHDGEKYDFPVADLGPELVRKLEDIQQKMFLKIKKERDEHLITVTEWKDFTPNLEKGNLILTPWCGGDNQEWEEWVKDKSKEEALAGATEEATCATSVAGKTLCIPFEQPDLPEGTKCFASGLPAKCWVLWGRSY</sequence>
<dbReference type="HAMAP" id="MF_01571">
    <property type="entry name" value="Pro_tRNA_synth_type3"/>
    <property type="match status" value="1"/>
</dbReference>
<evidence type="ECO:0000256" key="1">
    <source>
        <dbReference type="ARBA" id="ARBA00012831"/>
    </source>
</evidence>
<proteinExistence type="inferred from homology"/>
<comment type="catalytic activity">
    <reaction evidence="8">
        <text>tRNA(Pro) + L-proline + ATP = L-prolyl-tRNA(Pro) + AMP + diphosphate</text>
        <dbReference type="Rhea" id="RHEA:14305"/>
        <dbReference type="Rhea" id="RHEA-COMP:9700"/>
        <dbReference type="Rhea" id="RHEA-COMP:9702"/>
        <dbReference type="ChEBI" id="CHEBI:30616"/>
        <dbReference type="ChEBI" id="CHEBI:33019"/>
        <dbReference type="ChEBI" id="CHEBI:60039"/>
        <dbReference type="ChEBI" id="CHEBI:78442"/>
        <dbReference type="ChEBI" id="CHEBI:78532"/>
        <dbReference type="ChEBI" id="CHEBI:456215"/>
        <dbReference type="EC" id="6.1.1.15"/>
    </reaction>
</comment>
<reference evidence="11 12" key="1">
    <citation type="journal article" date="2023" name="Commun. Biol.">
        <title>Genome analysis of Parmales, the sister group of diatoms, reveals the evolutionary specialization of diatoms from phago-mixotrophs to photoautotrophs.</title>
        <authorList>
            <person name="Ban H."/>
            <person name="Sato S."/>
            <person name="Yoshikawa S."/>
            <person name="Yamada K."/>
            <person name="Nakamura Y."/>
            <person name="Ichinomiya M."/>
            <person name="Sato N."/>
            <person name="Blanc-Mathieu R."/>
            <person name="Endo H."/>
            <person name="Kuwata A."/>
            <person name="Ogata H."/>
        </authorList>
    </citation>
    <scope>NUCLEOTIDE SEQUENCE [LARGE SCALE GENOMIC DNA]</scope>
</reference>
<dbReference type="SUPFAM" id="SSF47616">
    <property type="entry name" value="GST C-terminal domain-like"/>
    <property type="match status" value="1"/>
</dbReference>
<organism evidence="11 12">
    <name type="scientific">Tetraparma gracilis</name>
    <dbReference type="NCBI Taxonomy" id="2962635"/>
    <lineage>
        <taxon>Eukaryota</taxon>
        <taxon>Sar</taxon>
        <taxon>Stramenopiles</taxon>
        <taxon>Ochrophyta</taxon>
        <taxon>Bolidophyceae</taxon>
        <taxon>Parmales</taxon>
        <taxon>Triparmaceae</taxon>
        <taxon>Tetraparma</taxon>
    </lineage>
</organism>
<evidence type="ECO:0000256" key="3">
    <source>
        <dbReference type="ARBA" id="ARBA00022741"/>
    </source>
</evidence>
<dbReference type="Gene3D" id="3.40.50.800">
    <property type="entry name" value="Anticodon-binding domain"/>
    <property type="match status" value="1"/>
</dbReference>
<evidence type="ECO:0000313" key="11">
    <source>
        <dbReference type="EMBL" id="GMI51542.1"/>
    </source>
</evidence>
<dbReference type="InterPro" id="IPR007214">
    <property type="entry name" value="YbaK/aa-tRNA-synth-assoc-dom"/>
</dbReference>
<gene>
    <name evidence="11" type="ORF">TeGR_g514</name>
</gene>
<feature type="region of interest" description="Disordered" evidence="9">
    <location>
        <begin position="182"/>
        <end position="211"/>
    </location>
</feature>
<evidence type="ECO:0000313" key="12">
    <source>
        <dbReference type="Proteomes" id="UP001165060"/>
    </source>
</evidence>
<dbReference type="Gene3D" id="1.20.1050.130">
    <property type="match status" value="1"/>
</dbReference>
<dbReference type="InterPro" id="IPR002314">
    <property type="entry name" value="aa-tRNA-synt_IIb"/>
</dbReference>
<dbReference type="Proteomes" id="UP001165060">
    <property type="component" value="Unassembled WGS sequence"/>
</dbReference>
<dbReference type="InterPro" id="IPR036754">
    <property type="entry name" value="YbaK/aa-tRNA-synt-asso_dom_sf"/>
</dbReference>
<feature type="compositionally biased region" description="Low complexity" evidence="9">
    <location>
        <begin position="190"/>
        <end position="207"/>
    </location>
</feature>
<evidence type="ECO:0000256" key="7">
    <source>
        <dbReference type="ARBA" id="ARBA00029731"/>
    </source>
</evidence>
<dbReference type="InterPro" id="IPR033721">
    <property type="entry name" value="ProRS_core_arch_euk"/>
</dbReference>